<gene>
    <name evidence="2" type="ORF">J2S02_002664</name>
</gene>
<dbReference type="Proteomes" id="UP001232245">
    <property type="component" value="Unassembled WGS sequence"/>
</dbReference>
<dbReference type="PROSITE" id="PS51725">
    <property type="entry name" value="ABM"/>
    <property type="match status" value="1"/>
</dbReference>
<keyword evidence="2" id="KW-0560">Oxidoreductase</keyword>
<organism evidence="2 3">
    <name type="scientific">Metabacillus niabensis</name>
    <dbReference type="NCBI Taxonomy" id="324854"/>
    <lineage>
        <taxon>Bacteria</taxon>
        <taxon>Bacillati</taxon>
        <taxon>Bacillota</taxon>
        <taxon>Bacilli</taxon>
        <taxon>Bacillales</taxon>
        <taxon>Bacillaceae</taxon>
        <taxon>Metabacillus</taxon>
    </lineage>
</organism>
<comment type="caution">
    <text evidence="2">The sequence shown here is derived from an EMBL/GenBank/DDBJ whole genome shotgun (WGS) entry which is preliminary data.</text>
</comment>
<proteinExistence type="predicted"/>
<dbReference type="EMBL" id="JAUSTZ010000004">
    <property type="protein sequence ID" value="MDQ0226319.1"/>
    <property type="molecule type" value="Genomic_DNA"/>
</dbReference>
<dbReference type="InterPro" id="IPR011008">
    <property type="entry name" value="Dimeric_a/b-barrel"/>
</dbReference>
<accession>A0ABT9Z241</accession>
<dbReference type="SUPFAM" id="SSF54909">
    <property type="entry name" value="Dimeric alpha+beta barrel"/>
    <property type="match status" value="1"/>
</dbReference>
<protein>
    <submittedName>
        <fullName evidence="2">Quinol monooxygenase YgiN</fullName>
    </submittedName>
</protein>
<feature type="domain" description="ABM" evidence="1">
    <location>
        <begin position="4"/>
        <end position="93"/>
    </location>
</feature>
<dbReference type="Pfam" id="PF03992">
    <property type="entry name" value="ABM"/>
    <property type="match status" value="1"/>
</dbReference>
<evidence type="ECO:0000313" key="3">
    <source>
        <dbReference type="Proteomes" id="UP001232245"/>
    </source>
</evidence>
<sequence>MSKYGLFGKFIAKDGECDTLVSILLEAARSMEKLENCEVYHVSVSTTEPNTVFVYEIWKDENAHKASLLFEETKMLIQRAKPIIQGAERISTFIPKGGKL</sequence>
<reference evidence="2 3" key="1">
    <citation type="submission" date="2023-07" db="EMBL/GenBank/DDBJ databases">
        <title>Genomic Encyclopedia of Type Strains, Phase IV (KMG-IV): sequencing the most valuable type-strain genomes for metagenomic binning, comparative biology and taxonomic classification.</title>
        <authorList>
            <person name="Goeker M."/>
        </authorList>
    </citation>
    <scope>NUCLEOTIDE SEQUENCE [LARGE SCALE GENOMIC DNA]</scope>
    <source>
        <strain evidence="2 3">DSM 17723</strain>
    </source>
</reference>
<dbReference type="Gene3D" id="3.30.70.100">
    <property type="match status" value="1"/>
</dbReference>
<dbReference type="RefSeq" id="WP_095302628.1">
    <property type="nucleotide sequence ID" value="NZ_JAUSTZ010000004.1"/>
</dbReference>
<evidence type="ECO:0000259" key="1">
    <source>
        <dbReference type="PROSITE" id="PS51725"/>
    </source>
</evidence>
<keyword evidence="3" id="KW-1185">Reference proteome</keyword>
<name>A0ABT9Z241_9BACI</name>
<dbReference type="InterPro" id="IPR007138">
    <property type="entry name" value="ABM_dom"/>
</dbReference>
<dbReference type="GO" id="GO:0004497">
    <property type="term" value="F:monooxygenase activity"/>
    <property type="evidence" value="ECO:0007669"/>
    <property type="project" value="UniProtKB-KW"/>
</dbReference>
<evidence type="ECO:0000313" key="2">
    <source>
        <dbReference type="EMBL" id="MDQ0226319.1"/>
    </source>
</evidence>
<keyword evidence="2" id="KW-0503">Monooxygenase</keyword>